<dbReference type="PANTHER" id="PTHR40031:SF1">
    <property type="entry name" value="MEMBRANE-BOUND METAL-DEPENDENT HYDROLASE"/>
    <property type="match status" value="1"/>
</dbReference>
<keyword evidence="1" id="KW-0812">Transmembrane</keyword>
<dbReference type="PANTHER" id="PTHR40031">
    <property type="entry name" value="HYPOTHETICAL MEMBRANE SPANNING PROTEIN"/>
    <property type="match status" value="1"/>
</dbReference>
<dbReference type="Pfam" id="PF04307">
    <property type="entry name" value="YdjM"/>
    <property type="match status" value="1"/>
</dbReference>
<comment type="caution">
    <text evidence="2">The sequence shown here is derived from an EMBL/GenBank/DDBJ whole genome shotgun (WGS) entry which is preliminary data.</text>
</comment>
<reference evidence="2 3" key="1">
    <citation type="submission" date="2021-01" db="EMBL/GenBank/DDBJ databases">
        <title>Genome Sequencing of Type Strains.</title>
        <authorList>
            <person name="Lemaire J.F."/>
            <person name="Inderbitzin P."/>
            <person name="Collins S.B."/>
            <person name="Wespe N."/>
            <person name="Knight-Connoni V."/>
        </authorList>
    </citation>
    <scope>NUCLEOTIDE SEQUENCE [LARGE SCALE GENOMIC DNA]</scope>
    <source>
        <strain evidence="2 3">DSM 14730</strain>
    </source>
</reference>
<feature type="transmembrane region" description="Helical" evidence="1">
    <location>
        <begin position="27"/>
        <end position="43"/>
    </location>
</feature>
<dbReference type="InterPro" id="IPR007404">
    <property type="entry name" value="YdjM-like"/>
</dbReference>
<feature type="transmembrane region" description="Helical" evidence="1">
    <location>
        <begin position="159"/>
        <end position="178"/>
    </location>
</feature>
<protein>
    <submittedName>
        <fullName evidence="2">Metal-dependent hydrolase</fullName>
    </submittedName>
</protein>
<dbReference type="GO" id="GO:0016787">
    <property type="term" value="F:hydrolase activity"/>
    <property type="evidence" value="ECO:0007669"/>
    <property type="project" value="UniProtKB-KW"/>
</dbReference>
<feature type="transmembrane region" description="Helical" evidence="1">
    <location>
        <begin position="92"/>
        <end position="114"/>
    </location>
</feature>
<dbReference type="RefSeq" id="WP_188404065.1">
    <property type="nucleotide sequence ID" value="NZ_BMCE01000003.1"/>
</dbReference>
<dbReference type="InterPro" id="IPR053170">
    <property type="entry name" value="Transcription_regulator"/>
</dbReference>
<gene>
    <name evidence="2" type="ORF">JYA64_03565</name>
</gene>
<keyword evidence="3" id="KW-1185">Reference proteome</keyword>
<evidence type="ECO:0000313" key="3">
    <source>
        <dbReference type="Proteomes" id="UP001319060"/>
    </source>
</evidence>
<accession>A0ABS2ZCH1</accession>
<feature type="transmembrane region" description="Helical" evidence="1">
    <location>
        <begin position="134"/>
        <end position="153"/>
    </location>
</feature>
<evidence type="ECO:0000256" key="1">
    <source>
        <dbReference type="SAM" id="Phobius"/>
    </source>
</evidence>
<keyword evidence="2" id="KW-0378">Hydrolase</keyword>
<proteinExistence type="predicted"/>
<feature type="transmembrane region" description="Helical" evidence="1">
    <location>
        <begin position="64"/>
        <end position="86"/>
    </location>
</feature>
<sequence>MDTTSHVVIGLGIGALAQIDPVVSSSSLSYAVVIGAVIGSNAPDADCMFRLKGRGSYFRNHRGWSHSIPALPLWGLAVSALIYPFFSDLSFLHLFMWSFLAVILHVVLDLFNVYGTQAARPLSSKWISCDAIPLVDPFILLMHFIGFICIPFFNPGVVFLFVYLVIFIHILFRTIYAAQIKKHLRKYYPAARMIKMIPRSELFKWDFLVETHDRFLFGIYTATELKLDHILPKTNLQDILIEKSKKEKNVADFLYSTEFAFPFVKDGKHGSYVMWRDLRFRMNKNYFPYHAIMYLSNDGQIFTYTDKLYSFKKYKAALRMLESKALHKETKVNKSYLQTS</sequence>
<dbReference type="EMBL" id="JAFHKS010000041">
    <property type="protein sequence ID" value="MBN3544369.1"/>
    <property type="molecule type" value="Genomic_DNA"/>
</dbReference>
<organism evidence="2 3">
    <name type="scientific">Fictibacillus barbaricus</name>
    <dbReference type="NCBI Taxonomy" id="182136"/>
    <lineage>
        <taxon>Bacteria</taxon>
        <taxon>Bacillati</taxon>
        <taxon>Bacillota</taxon>
        <taxon>Bacilli</taxon>
        <taxon>Bacillales</taxon>
        <taxon>Fictibacillaceae</taxon>
        <taxon>Fictibacillus</taxon>
    </lineage>
</organism>
<keyword evidence="1" id="KW-0472">Membrane</keyword>
<keyword evidence="1" id="KW-1133">Transmembrane helix</keyword>
<name>A0ABS2ZCH1_9BACL</name>
<dbReference type="Proteomes" id="UP001319060">
    <property type="component" value="Unassembled WGS sequence"/>
</dbReference>
<evidence type="ECO:0000313" key="2">
    <source>
        <dbReference type="EMBL" id="MBN3544369.1"/>
    </source>
</evidence>